<proteinExistence type="predicted"/>
<evidence type="ECO:0000313" key="8">
    <source>
        <dbReference type="EMBL" id="TQM73580.1"/>
    </source>
</evidence>
<feature type="region of interest" description="Disordered" evidence="6">
    <location>
        <begin position="395"/>
        <end position="441"/>
    </location>
</feature>
<keyword evidence="8" id="KW-0723">Serine/threonine-protein kinase</keyword>
<dbReference type="RefSeq" id="WP_268241040.1">
    <property type="nucleotide sequence ID" value="NZ_BMPV01000004.1"/>
</dbReference>
<evidence type="ECO:0000259" key="7">
    <source>
        <dbReference type="PROSITE" id="PS50011"/>
    </source>
</evidence>
<dbReference type="GO" id="GO:0004674">
    <property type="term" value="F:protein serine/threonine kinase activity"/>
    <property type="evidence" value="ECO:0007669"/>
    <property type="project" value="UniProtKB-KW"/>
</dbReference>
<keyword evidence="3 8" id="KW-0418">Kinase</keyword>
<feature type="compositionally biased region" description="Low complexity" evidence="6">
    <location>
        <begin position="283"/>
        <end position="293"/>
    </location>
</feature>
<organism evidence="8 9">
    <name type="scientific">Thermopolyspora flexuosa</name>
    <dbReference type="NCBI Taxonomy" id="103836"/>
    <lineage>
        <taxon>Bacteria</taxon>
        <taxon>Bacillati</taxon>
        <taxon>Actinomycetota</taxon>
        <taxon>Actinomycetes</taxon>
        <taxon>Streptosporangiales</taxon>
        <taxon>Streptosporangiaceae</taxon>
        <taxon>Thermopolyspora</taxon>
    </lineage>
</organism>
<evidence type="ECO:0000256" key="1">
    <source>
        <dbReference type="ARBA" id="ARBA00022679"/>
    </source>
</evidence>
<accession>A0A543ISN0</accession>
<gene>
    <name evidence="8" type="ORF">FHX40_0229</name>
</gene>
<protein>
    <submittedName>
        <fullName evidence="8">Serine/threonine protein kinase</fullName>
    </submittedName>
</protein>
<keyword evidence="9" id="KW-1185">Reference proteome</keyword>
<dbReference type="InterPro" id="IPR017441">
    <property type="entry name" value="Protein_kinase_ATP_BS"/>
</dbReference>
<dbReference type="SMART" id="SM00220">
    <property type="entry name" value="S_TKc"/>
    <property type="match status" value="1"/>
</dbReference>
<dbReference type="Pfam" id="PF00069">
    <property type="entry name" value="Pkinase"/>
    <property type="match status" value="1"/>
</dbReference>
<evidence type="ECO:0000256" key="4">
    <source>
        <dbReference type="ARBA" id="ARBA00022840"/>
    </source>
</evidence>
<feature type="domain" description="Protein kinase" evidence="7">
    <location>
        <begin position="29"/>
        <end position="291"/>
    </location>
</feature>
<dbReference type="CDD" id="cd14014">
    <property type="entry name" value="STKc_PknB_like"/>
    <property type="match status" value="1"/>
</dbReference>
<dbReference type="GO" id="GO:0005524">
    <property type="term" value="F:ATP binding"/>
    <property type="evidence" value="ECO:0007669"/>
    <property type="project" value="UniProtKB-UniRule"/>
</dbReference>
<dbReference type="Proteomes" id="UP000319213">
    <property type="component" value="Unassembled WGS sequence"/>
</dbReference>
<reference evidence="8 9" key="1">
    <citation type="submission" date="2019-06" db="EMBL/GenBank/DDBJ databases">
        <title>Sequencing the genomes of 1000 actinobacteria strains.</title>
        <authorList>
            <person name="Klenk H.-P."/>
        </authorList>
    </citation>
    <scope>NUCLEOTIDE SEQUENCE [LARGE SCALE GENOMIC DNA]</scope>
    <source>
        <strain evidence="8 9">DSM 43186</strain>
    </source>
</reference>
<dbReference type="InterPro" id="IPR000719">
    <property type="entry name" value="Prot_kinase_dom"/>
</dbReference>
<feature type="compositionally biased region" description="Low complexity" evidence="6">
    <location>
        <begin position="319"/>
        <end position="333"/>
    </location>
</feature>
<feature type="region of interest" description="Disordered" evidence="6">
    <location>
        <begin position="283"/>
        <end position="362"/>
    </location>
</feature>
<keyword evidence="4 5" id="KW-0067">ATP-binding</keyword>
<sequence length="607" mass="62874">MDGKGTPIDGHDSTAQPLRPDDPERLGPYRLRGRLGEGGMGTVYLAGDENGRPVAVKIVREVHTRREGFAERFHAEVMSARRVSSFCTSRVLDDGVAEDGRPYLVTEYIPGISLAERIRRSGPLDSGSLHGVAFGVAAALAAIHAAGVVHLDLKPANVILSPLGPRIIDFGVARALDDPSGEGVLVGTPGWWAPEQVAGGEVTSAADIFAWGCLVAYAGTGRHPFGEGDAEIMAERVRTADPEIGPLPPPLDHLVRRALDRDPDRRPTARDLLLRLVEPGDAAPAAEGPALPAAAPPPGTRPVAPDITNTDPGPNWLRGAAAANGYADAPAIGLPDRPPSPSGYGVPDPAEGDLGAGTAGPAPDMALTAGAAGARRAAPSAAMAAAGRAVPAEGAPAAAVTPPPAEAAGTTDAAAGREAEPDGDPGAGEDEGKPARSGPGRGLRAARAALLVTLAVTVTLMVASRIDHNERPDSLDVLDKPARVTDVGRRIPLAATYHGPQLVVEKPECGYRNHTGGVLNPDRQTCRIRMTLVNMGPDEAPLAGELPILVDDLGQRHRPYYPGQVPTTIAPGARLMLTVSYGLANTAFPRMLVGRFVPGGETIRVRL</sequence>
<dbReference type="PROSITE" id="PS50011">
    <property type="entry name" value="PROTEIN_KINASE_DOM"/>
    <property type="match status" value="1"/>
</dbReference>
<keyword evidence="2 5" id="KW-0547">Nucleotide-binding</keyword>
<dbReference type="Gene3D" id="1.10.510.10">
    <property type="entry name" value="Transferase(Phosphotransferase) domain 1"/>
    <property type="match status" value="1"/>
</dbReference>
<name>A0A543ISN0_9ACTN</name>
<evidence type="ECO:0000256" key="2">
    <source>
        <dbReference type="ARBA" id="ARBA00022741"/>
    </source>
</evidence>
<evidence type="ECO:0000313" key="9">
    <source>
        <dbReference type="Proteomes" id="UP000319213"/>
    </source>
</evidence>
<comment type="caution">
    <text evidence="8">The sequence shown here is derived from an EMBL/GenBank/DDBJ whole genome shotgun (WGS) entry which is preliminary data.</text>
</comment>
<keyword evidence="1" id="KW-0808">Transferase</keyword>
<feature type="compositionally biased region" description="Low complexity" evidence="6">
    <location>
        <begin position="395"/>
        <end position="414"/>
    </location>
</feature>
<dbReference type="InterPro" id="IPR011009">
    <property type="entry name" value="Kinase-like_dom_sf"/>
</dbReference>
<dbReference type="PANTHER" id="PTHR43289">
    <property type="entry name" value="MITOGEN-ACTIVATED PROTEIN KINASE KINASE KINASE 20-RELATED"/>
    <property type="match status" value="1"/>
</dbReference>
<evidence type="ECO:0000256" key="5">
    <source>
        <dbReference type="PROSITE-ProRule" id="PRU10141"/>
    </source>
</evidence>
<evidence type="ECO:0000256" key="3">
    <source>
        <dbReference type="ARBA" id="ARBA00022777"/>
    </source>
</evidence>
<dbReference type="PROSITE" id="PS00108">
    <property type="entry name" value="PROTEIN_KINASE_ST"/>
    <property type="match status" value="1"/>
</dbReference>
<evidence type="ECO:0000256" key="6">
    <source>
        <dbReference type="SAM" id="MobiDB-lite"/>
    </source>
</evidence>
<feature type="binding site" evidence="5">
    <location>
        <position position="57"/>
    </location>
    <ligand>
        <name>ATP</name>
        <dbReference type="ChEBI" id="CHEBI:30616"/>
    </ligand>
</feature>
<dbReference type="Gene3D" id="3.30.200.20">
    <property type="entry name" value="Phosphorylase Kinase, domain 1"/>
    <property type="match status" value="1"/>
</dbReference>
<dbReference type="PANTHER" id="PTHR43289:SF34">
    <property type="entry name" value="SERINE_THREONINE-PROTEIN KINASE YBDM-RELATED"/>
    <property type="match status" value="1"/>
</dbReference>
<dbReference type="PROSITE" id="PS00107">
    <property type="entry name" value="PROTEIN_KINASE_ATP"/>
    <property type="match status" value="1"/>
</dbReference>
<dbReference type="AlphaFoldDB" id="A0A543ISN0"/>
<dbReference type="EMBL" id="VFPQ01000001">
    <property type="protein sequence ID" value="TQM73580.1"/>
    <property type="molecule type" value="Genomic_DNA"/>
</dbReference>
<dbReference type="InterPro" id="IPR008271">
    <property type="entry name" value="Ser/Thr_kinase_AS"/>
</dbReference>
<feature type="region of interest" description="Disordered" evidence="6">
    <location>
        <begin position="1"/>
        <end position="28"/>
    </location>
</feature>
<dbReference type="SUPFAM" id="SSF56112">
    <property type="entry name" value="Protein kinase-like (PK-like)"/>
    <property type="match status" value="1"/>
</dbReference>